<sequence>MLTNQLHSLCMQEGGSMEEYVNRATKIKNCLLLMGQTLSNTSIYQLLLNELPQSYKSVVTTLSNLNIPLTFDQLSSKLLSKAAKIQQRSTQLEDEQALATSFDTTMRF</sequence>
<keyword evidence="3" id="KW-1185">Reference proteome</keyword>
<gene>
    <name evidence="1" type="ORF">PHYPA_011278</name>
</gene>
<dbReference type="AlphaFoldDB" id="A0A2K1K6I3"/>
<reference evidence="1 3" key="1">
    <citation type="journal article" date="2008" name="Science">
        <title>The Physcomitrella genome reveals evolutionary insights into the conquest of land by plants.</title>
        <authorList>
            <person name="Rensing S."/>
            <person name="Lang D."/>
            <person name="Zimmer A."/>
            <person name="Terry A."/>
            <person name="Salamov A."/>
            <person name="Shapiro H."/>
            <person name="Nishiyama T."/>
            <person name="Perroud P.-F."/>
            <person name="Lindquist E."/>
            <person name="Kamisugi Y."/>
            <person name="Tanahashi T."/>
            <person name="Sakakibara K."/>
            <person name="Fujita T."/>
            <person name="Oishi K."/>
            <person name="Shin-I T."/>
            <person name="Kuroki Y."/>
            <person name="Toyoda A."/>
            <person name="Suzuki Y."/>
            <person name="Hashimoto A."/>
            <person name="Yamaguchi K."/>
            <person name="Sugano A."/>
            <person name="Kohara Y."/>
            <person name="Fujiyama A."/>
            <person name="Anterola A."/>
            <person name="Aoki S."/>
            <person name="Ashton N."/>
            <person name="Barbazuk W.B."/>
            <person name="Barker E."/>
            <person name="Bennetzen J."/>
            <person name="Bezanilla M."/>
            <person name="Blankenship R."/>
            <person name="Cho S.H."/>
            <person name="Dutcher S."/>
            <person name="Estelle M."/>
            <person name="Fawcett J.A."/>
            <person name="Gundlach H."/>
            <person name="Hanada K."/>
            <person name="Heyl A."/>
            <person name="Hicks K.A."/>
            <person name="Hugh J."/>
            <person name="Lohr M."/>
            <person name="Mayer K."/>
            <person name="Melkozernov A."/>
            <person name="Murata T."/>
            <person name="Nelson D."/>
            <person name="Pils B."/>
            <person name="Prigge M."/>
            <person name="Reiss B."/>
            <person name="Renner T."/>
            <person name="Rombauts S."/>
            <person name="Rushton P."/>
            <person name="Sanderfoot A."/>
            <person name="Schween G."/>
            <person name="Shiu S.-H."/>
            <person name="Stueber K."/>
            <person name="Theodoulou F.L."/>
            <person name="Tu H."/>
            <person name="Van de Peer Y."/>
            <person name="Verrier P.J."/>
            <person name="Waters E."/>
            <person name="Wood A."/>
            <person name="Yang L."/>
            <person name="Cove D."/>
            <person name="Cuming A."/>
            <person name="Hasebe M."/>
            <person name="Lucas S."/>
            <person name="Mishler D.B."/>
            <person name="Reski R."/>
            <person name="Grigoriev I."/>
            <person name="Quatrano R.S."/>
            <person name="Boore J.L."/>
        </authorList>
    </citation>
    <scope>NUCLEOTIDE SEQUENCE [LARGE SCALE GENOMIC DNA]</scope>
    <source>
        <strain evidence="2 3">cv. Gransden 2004</strain>
    </source>
</reference>
<dbReference type="InParanoid" id="A0A2K1K6I3"/>
<dbReference type="Proteomes" id="UP000006727">
    <property type="component" value="Chromosome 8"/>
</dbReference>
<name>A0A2K1K6I3_PHYPA</name>
<dbReference type="PaxDb" id="3218-PP1S8_155V6.1"/>
<organism evidence="1">
    <name type="scientific">Physcomitrium patens</name>
    <name type="common">Spreading-leaved earth moss</name>
    <name type="synonym">Physcomitrella patens</name>
    <dbReference type="NCBI Taxonomy" id="3218"/>
    <lineage>
        <taxon>Eukaryota</taxon>
        <taxon>Viridiplantae</taxon>
        <taxon>Streptophyta</taxon>
        <taxon>Embryophyta</taxon>
        <taxon>Bryophyta</taxon>
        <taxon>Bryophytina</taxon>
        <taxon>Bryopsida</taxon>
        <taxon>Funariidae</taxon>
        <taxon>Funariales</taxon>
        <taxon>Funariaceae</taxon>
        <taxon>Physcomitrium</taxon>
    </lineage>
</organism>
<evidence type="ECO:0000313" key="2">
    <source>
        <dbReference type="EnsemblPlants" id="PAC:32966455.CDS.1"/>
    </source>
</evidence>
<reference evidence="1 3" key="2">
    <citation type="journal article" date="2018" name="Plant J.">
        <title>The Physcomitrella patens chromosome-scale assembly reveals moss genome structure and evolution.</title>
        <authorList>
            <person name="Lang D."/>
            <person name="Ullrich K.K."/>
            <person name="Murat F."/>
            <person name="Fuchs J."/>
            <person name="Jenkins J."/>
            <person name="Haas F.B."/>
            <person name="Piednoel M."/>
            <person name="Gundlach H."/>
            <person name="Van Bel M."/>
            <person name="Meyberg R."/>
            <person name="Vives C."/>
            <person name="Morata J."/>
            <person name="Symeonidi A."/>
            <person name="Hiss M."/>
            <person name="Muchero W."/>
            <person name="Kamisugi Y."/>
            <person name="Saleh O."/>
            <person name="Blanc G."/>
            <person name="Decker E.L."/>
            <person name="van Gessel N."/>
            <person name="Grimwood J."/>
            <person name="Hayes R.D."/>
            <person name="Graham S.W."/>
            <person name="Gunter L.E."/>
            <person name="McDaniel S.F."/>
            <person name="Hoernstein S.N.W."/>
            <person name="Larsson A."/>
            <person name="Li F.W."/>
            <person name="Perroud P.F."/>
            <person name="Phillips J."/>
            <person name="Ranjan P."/>
            <person name="Rokshar D.S."/>
            <person name="Rothfels C.J."/>
            <person name="Schneider L."/>
            <person name="Shu S."/>
            <person name="Stevenson D.W."/>
            <person name="Thummler F."/>
            <person name="Tillich M."/>
            <person name="Villarreal Aguilar J.C."/>
            <person name="Widiez T."/>
            <person name="Wong G.K."/>
            <person name="Wymore A."/>
            <person name="Zhang Y."/>
            <person name="Zimmer A.D."/>
            <person name="Quatrano R.S."/>
            <person name="Mayer K.F.X."/>
            <person name="Goodstein D."/>
            <person name="Casacuberta J.M."/>
            <person name="Vandepoele K."/>
            <person name="Reski R."/>
            <person name="Cuming A.C."/>
            <person name="Tuskan G.A."/>
            <person name="Maumus F."/>
            <person name="Salse J."/>
            <person name="Schmutz J."/>
            <person name="Rensing S.A."/>
        </authorList>
    </citation>
    <scope>NUCLEOTIDE SEQUENCE [LARGE SCALE GENOMIC DNA]</scope>
    <source>
        <strain evidence="2 3">cv. Gransden 2004</strain>
    </source>
</reference>
<proteinExistence type="predicted"/>
<dbReference type="OMA" id="CMQEGGS"/>
<dbReference type="EMBL" id="ABEU02000008">
    <property type="protein sequence ID" value="PNR49382.1"/>
    <property type="molecule type" value="Genomic_DNA"/>
</dbReference>
<evidence type="ECO:0000313" key="1">
    <source>
        <dbReference type="EMBL" id="PNR49382.1"/>
    </source>
</evidence>
<dbReference type="Gramene" id="Pp3c8_7660V3.1">
    <property type="protein sequence ID" value="PAC:32966455.CDS.1"/>
    <property type="gene ID" value="Pp3c8_7660"/>
</dbReference>
<dbReference type="EnsemblPlants" id="Pp3c8_7660V3.1">
    <property type="protein sequence ID" value="PAC:32966455.CDS.1"/>
    <property type="gene ID" value="Pp3c8_7660"/>
</dbReference>
<accession>A0A2K1K6I3</accession>
<reference evidence="2" key="3">
    <citation type="submission" date="2020-12" db="UniProtKB">
        <authorList>
            <consortium name="EnsemblPlants"/>
        </authorList>
    </citation>
    <scope>IDENTIFICATION</scope>
</reference>
<evidence type="ECO:0000313" key="3">
    <source>
        <dbReference type="Proteomes" id="UP000006727"/>
    </source>
</evidence>
<dbReference type="Pfam" id="PF14223">
    <property type="entry name" value="Retrotran_gag_2"/>
    <property type="match status" value="1"/>
</dbReference>
<protein>
    <submittedName>
        <fullName evidence="1 2">Uncharacterized protein</fullName>
    </submittedName>
</protein>